<reference evidence="3" key="2">
    <citation type="submission" date="2025-08" db="UniProtKB">
        <authorList>
            <consortium name="RefSeq"/>
        </authorList>
    </citation>
    <scope>IDENTIFICATION</scope>
    <source>
        <tissue evidence="3">Leaf</tissue>
    </source>
</reference>
<sequence>MKKLTEILIDIEAEQTQMREKERMQSFGENFLFIINGTDEEKQKPHDITKWVLVPSGESSHPLEDVAITTLASTSTPQEPQEQNSLHLISQAIDQTMVTRNEPVTPQQLTTRKRRLVNAQVLGYTPVSFVILPSESEATTYTVKLNKTGEQPNDPFGLNSKYNDILHGWTAETRQRPNGHCDMFYYHEKRNAECRSVADVRRFIFKGFEKLKVEVDPETNEVKEYRVEKHTKKRKVQSSSSGKEPAAKKQKGSSSVLPVGSEVMATEKPGAIAYNNLMNSDNQHKEENVASEFVVGEASETPSNKRKLESSNSDSSESAAKIQKSSAEEPIIESKTTPEEPYNRSNFLVIAYNNLTNPGNRHKNADKSKKVHSKGSRSKNPSNRKRFYKPSSSNLPADPIPVPSLFQIGEIGRSKKLDSVEVVPQKEVDKLEKELQTQLSKCPSPSKLEKFDKASSSNVSIDALNMPPLLQEEKSESFAANLDCYEIFPQKEADKENDGAKIVQGNADGWKEDIHIVDLRLVKNKELHIEVSKGSSLSKLEKFDKASCSNVSIDALNMPSLCQEEKSESFAANLDCYEVFPQKKAEKENEGSKIVQRNAKGKEVSAFEEKREEEVVVGLAKNEELPTQFPYTEGNFGMSANFDPIEAAHDKNADKEEEGSKAIHENADEEKGEEEMIVSLAKTDAVAAEFSLFEGNFGISANCDPIEAAHDKKVDKEEEVSKAIHENADEEKGEEEMFVSLAKTDAVATAFSLYEGNFGISANFDPIEAAHDKKVDKEEEEGSKAIHENAGDQNNYVVEEKGEVEMIVNLAKADEIAAEFSLYGGNDNQVMWGPHTLFELGGNSGSIENFDMHEVVPQKEMDKAKEGAKTVNEATDGNKSQIPGEDNASKEERKVEEDVAQTLVNIDKFDIFSHHEVSFLDDQHVEGFYDPNAYILSQIEHNDFGIENHELLFNHGFKHL</sequence>
<proteinExistence type="predicted"/>
<dbReference type="eggNOG" id="ENOG502R825">
    <property type="taxonomic scope" value="Eukaryota"/>
</dbReference>
<evidence type="ECO:0000256" key="1">
    <source>
        <dbReference type="SAM" id="MobiDB-lite"/>
    </source>
</evidence>
<accession>A0A1U7Y3P4</accession>
<feature type="compositionally biased region" description="Polar residues" evidence="1">
    <location>
        <begin position="872"/>
        <end position="881"/>
    </location>
</feature>
<feature type="compositionally biased region" description="Basic and acidic residues" evidence="1">
    <location>
        <begin position="650"/>
        <end position="666"/>
    </location>
</feature>
<organism evidence="2 3">
    <name type="scientific">Nicotiana sylvestris</name>
    <name type="common">Wood tobacco</name>
    <name type="synonym">South American tobacco</name>
    <dbReference type="NCBI Taxonomy" id="4096"/>
    <lineage>
        <taxon>Eukaryota</taxon>
        <taxon>Viridiplantae</taxon>
        <taxon>Streptophyta</taxon>
        <taxon>Embryophyta</taxon>
        <taxon>Tracheophyta</taxon>
        <taxon>Spermatophyta</taxon>
        <taxon>Magnoliopsida</taxon>
        <taxon>eudicotyledons</taxon>
        <taxon>Gunneridae</taxon>
        <taxon>Pentapetalae</taxon>
        <taxon>asterids</taxon>
        <taxon>lamiids</taxon>
        <taxon>Solanales</taxon>
        <taxon>Solanaceae</taxon>
        <taxon>Nicotianoideae</taxon>
        <taxon>Nicotianeae</taxon>
        <taxon>Nicotiana</taxon>
    </lineage>
</organism>
<dbReference type="Proteomes" id="UP000189701">
    <property type="component" value="Unplaced"/>
</dbReference>
<protein>
    <submittedName>
        <fullName evidence="3">Uncharacterized protein LOC104244131</fullName>
    </submittedName>
</protein>
<keyword evidence="2" id="KW-1185">Reference proteome</keyword>
<feature type="region of interest" description="Disordered" evidence="1">
    <location>
        <begin position="864"/>
        <end position="894"/>
    </location>
</feature>
<reference evidence="2" key="1">
    <citation type="journal article" date="2013" name="Genome Biol.">
        <title>Reference genomes and transcriptomes of Nicotiana sylvestris and Nicotiana tomentosiformis.</title>
        <authorList>
            <person name="Sierro N."/>
            <person name="Battey J.N."/>
            <person name="Ouadi S."/>
            <person name="Bovet L."/>
            <person name="Goepfert S."/>
            <person name="Bakaher N."/>
            <person name="Peitsch M.C."/>
            <person name="Ivanov N.V."/>
        </authorList>
    </citation>
    <scope>NUCLEOTIDE SEQUENCE [LARGE SCALE GENOMIC DNA]</scope>
</reference>
<feature type="region of interest" description="Disordered" evidence="1">
    <location>
        <begin position="294"/>
        <end position="400"/>
    </location>
</feature>
<dbReference type="AlphaFoldDB" id="A0A1U7Y3P4"/>
<name>A0A1U7Y3P4_NICSY</name>
<feature type="region of interest" description="Disordered" evidence="1">
    <location>
        <begin position="227"/>
        <end position="261"/>
    </location>
</feature>
<feature type="compositionally biased region" description="Basic residues" evidence="1">
    <location>
        <begin position="369"/>
        <end position="388"/>
    </location>
</feature>
<dbReference type="KEGG" id="nsy:104244131"/>
<evidence type="ECO:0000313" key="2">
    <source>
        <dbReference type="Proteomes" id="UP000189701"/>
    </source>
</evidence>
<dbReference type="OrthoDB" id="10420276at2759"/>
<dbReference type="RefSeq" id="XP_009797758.1">
    <property type="nucleotide sequence ID" value="XM_009799456.1"/>
</dbReference>
<dbReference type="GeneID" id="104244131"/>
<feature type="region of interest" description="Disordered" evidence="1">
    <location>
        <begin position="650"/>
        <end position="673"/>
    </location>
</feature>
<gene>
    <name evidence="3" type="primary">LOC104244131</name>
</gene>
<evidence type="ECO:0000313" key="3">
    <source>
        <dbReference type="RefSeq" id="XP_009797758.1"/>
    </source>
</evidence>